<keyword evidence="2" id="KW-0496">Mitochondrion</keyword>
<evidence type="ECO:0000256" key="1">
    <source>
        <dbReference type="SAM" id="Phobius"/>
    </source>
</evidence>
<dbReference type="EMBL" id="KY798414">
    <property type="protein sequence ID" value="ATU74755.1"/>
    <property type="molecule type" value="Genomic_DNA"/>
</dbReference>
<gene>
    <name evidence="2" type="primary">ATP8</name>
</gene>
<keyword evidence="1" id="KW-1133">Transmembrane helix</keyword>
<name>A0A343QNQ9_9ORTH</name>
<proteinExistence type="predicted"/>
<dbReference type="AlphaFoldDB" id="A0A343QNQ9"/>
<feature type="transmembrane region" description="Helical" evidence="1">
    <location>
        <begin position="12"/>
        <end position="33"/>
    </location>
</feature>
<evidence type="ECO:0000313" key="2">
    <source>
        <dbReference type="EMBL" id="ATU74755.1"/>
    </source>
</evidence>
<protein>
    <submittedName>
        <fullName evidence="2">ATP synthase F0 subunit 8</fullName>
    </submittedName>
</protein>
<geneLocation type="mitochondrion" evidence="2"/>
<keyword evidence="1" id="KW-0812">Transmembrane</keyword>
<reference evidence="2" key="1">
    <citation type="submission" date="2017-03" db="EMBL/GenBank/DDBJ databases">
        <title>Mitochondrial genomes of three Tetrigoidea species and phylogeny of Tetrigoidea.</title>
        <authorList>
            <person name="Lin L.-L."/>
            <person name="Li X.-J."/>
            <person name="Zhang H.-L."/>
            <person name="Zheng Z.-M."/>
        </authorList>
    </citation>
    <scope>NUCLEOTIDE SEQUENCE</scope>
</reference>
<accession>A0A343QNQ9</accession>
<sequence>MPQMSNLSWMPLLLFFSSSMYIIMSMLFTNTMIKKSNYKKFKSKNKNWQW</sequence>
<keyword evidence="1" id="KW-0472">Membrane</keyword>
<organism evidence="2">
    <name type="scientific">Thoradonta obtusilobata</name>
    <dbReference type="NCBI Taxonomy" id="2052910"/>
    <lineage>
        <taxon>Eukaryota</taxon>
        <taxon>Metazoa</taxon>
        <taxon>Ecdysozoa</taxon>
        <taxon>Arthropoda</taxon>
        <taxon>Hexapoda</taxon>
        <taxon>Insecta</taxon>
        <taxon>Pterygota</taxon>
        <taxon>Neoptera</taxon>
        <taxon>Polyneoptera</taxon>
        <taxon>Orthoptera</taxon>
        <taxon>Caelifera</taxon>
        <taxon>Acrididea</taxon>
        <taxon>Tetrigoidea</taxon>
        <taxon>Tetrigidae</taxon>
        <taxon>Scelimeninae</taxon>
        <taxon>Thoradonta</taxon>
    </lineage>
</organism>